<dbReference type="Proteomes" id="UP001139011">
    <property type="component" value="Unassembled WGS sequence"/>
</dbReference>
<evidence type="ECO:0000313" key="3">
    <source>
        <dbReference type="Proteomes" id="UP001139011"/>
    </source>
</evidence>
<protein>
    <submittedName>
        <fullName evidence="2">Uncharacterized protein</fullName>
    </submittedName>
</protein>
<reference evidence="2" key="1">
    <citation type="submission" date="2021-09" db="EMBL/GenBank/DDBJ databases">
        <title>Genome analysis of Fictibacillus sp. KIGAM418 isolated from marine sediment.</title>
        <authorList>
            <person name="Seo M.-J."/>
            <person name="Cho E.-S."/>
            <person name="Hwang C.Y."/>
        </authorList>
    </citation>
    <scope>NUCLEOTIDE SEQUENCE</scope>
    <source>
        <strain evidence="2">KIGAM418</strain>
    </source>
</reference>
<proteinExistence type="predicted"/>
<feature type="signal peptide" evidence="1">
    <location>
        <begin position="1"/>
        <end position="21"/>
    </location>
</feature>
<evidence type="ECO:0000256" key="1">
    <source>
        <dbReference type="SAM" id="SignalP"/>
    </source>
</evidence>
<gene>
    <name evidence="2" type="ORF">LCY76_05400</name>
</gene>
<comment type="caution">
    <text evidence="2">The sequence shown here is derived from an EMBL/GenBank/DDBJ whole genome shotgun (WGS) entry which is preliminary data.</text>
</comment>
<sequence length="126" mass="13598">MKAKTILFTAFLLLVTGTVYAASSVQVRSNGGDKSSSAVSFDDTYATISIKKTTGSGKLKLELWQKHLFFTDEKVGQTPWITEKGVGYQKVINLAESGDYYLKVIDSGKAGGNGIGVNYKATSFLQ</sequence>
<keyword evidence="1" id="KW-0732">Signal</keyword>
<organism evidence="2 3">
    <name type="scientific">Fictibacillus marinisediminis</name>
    <dbReference type="NCBI Taxonomy" id="2878389"/>
    <lineage>
        <taxon>Bacteria</taxon>
        <taxon>Bacillati</taxon>
        <taxon>Bacillota</taxon>
        <taxon>Bacilli</taxon>
        <taxon>Bacillales</taxon>
        <taxon>Fictibacillaceae</taxon>
        <taxon>Fictibacillus</taxon>
    </lineage>
</organism>
<dbReference type="AlphaFoldDB" id="A0A9X1X8R4"/>
<evidence type="ECO:0000313" key="2">
    <source>
        <dbReference type="EMBL" id="MCK6256039.1"/>
    </source>
</evidence>
<accession>A0A9X1X8R4</accession>
<feature type="chain" id="PRO_5040831230" evidence="1">
    <location>
        <begin position="22"/>
        <end position="126"/>
    </location>
</feature>
<keyword evidence="3" id="KW-1185">Reference proteome</keyword>
<dbReference type="RefSeq" id="WP_248251766.1">
    <property type="nucleotide sequence ID" value="NZ_JAIWJX010000002.1"/>
</dbReference>
<dbReference type="EMBL" id="JAIWJX010000002">
    <property type="protein sequence ID" value="MCK6256039.1"/>
    <property type="molecule type" value="Genomic_DNA"/>
</dbReference>
<name>A0A9X1X8R4_9BACL</name>